<comment type="caution">
    <text evidence="12">The sequence shown here is derived from an EMBL/GenBank/DDBJ whole genome shotgun (WGS) entry which is preliminary data.</text>
</comment>
<dbReference type="SUPFAM" id="SSF55486">
    <property type="entry name" value="Metalloproteases ('zincins'), catalytic domain"/>
    <property type="match status" value="1"/>
</dbReference>
<name>A0ABP9XYC3_9FUNG</name>
<dbReference type="PANTHER" id="PTHR11733">
    <property type="entry name" value="ZINC METALLOPROTEASE FAMILY M13 NEPRILYSIN-RELATED"/>
    <property type="match status" value="1"/>
</dbReference>
<dbReference type="Gene3D" id="1.10.1380.10">
    <property type="entry name" value="Neutral endopeptidase , domain2"/>
    <property type="match status" value="1"/>
</dbReference>
<evidence type="ECO:0000313" key="12">
    <source>
        <dbReference type="EMBL" id="GAA5799443.1"/>
    </source>
</evidence>
<evidence type="ECO:0000259" key="10">
    <source>
        <dbReference type="Pfam" id="PF01431"/>
    </source>
</evidence>
<dbReference type="PANTHER" id="PTHR11733:SF167">
    <property type="entry name" value="FI17812P1-RELATED"/>
    <property type="match status" value="1"/>
</dbReference>
<evidence type="ECO:0000256" key="9">
    <source>
        <dbReference type="SAM" id="Phobius"/>
    </source>
</evidence>
<dbReference type="Pfam" id="PF01431">
    <property type="entry name" value="Peptidase_M13"/>
    <property type="match status" value="1"/>
</dbReference>
<keyword evidence="9" id="KW-0812">Transmembrane</keyword>
<dbReference type="InterPro" id="IPR008753">
    <property type="entry name" value="Peptidase_M13_N"/>
</dbReference>
<proteinExistence type="inferred from homology"/>
<dbReference type="InterPro" id="IPR042089">
    <property type="entry name" value="Peptidase_M13_dom_2"/>
</dbReference>
<keyword evidence="9" id="KW-0472">Membrane</keyword>
<keyword evidence="5" id="KW-0378">Hydrolase</keyword>
<dbReference type="Pfam" id="PF05649">
    <property type="entry name" value="Peptidase_M13_N"/>
    <property type="match status" value="1"/>
</dbReference>
<evidence type="ECO:0000256" key="6">
    <source>
        <dbReference type="ARBA" id="ARBA00022833"/>
    </source>
</evidence>
<dbReference type="EMBL" id="BAABUJ010000012">
    <property type="protein sequence ID" value="GAA5799443.1"/>
    <property type="molecule type" value="Genomic_DNA"/>
</dbReference>
<gene>
    <name evidence="12" type="ORF">HPULCUR_004858</name>
</gene>
<feature type="domain" description="Peptidase M13 C-terminal" evidence="10">
    <location>
        <begin position="607"/>
        <end position="796"/>
    </location>
</feature>
<feature type="domain" description="Peptidase M13 N-terminal" evidence="11">
    <location>
        <begin position="139"/>
        <end position="539"/>
    </location>
</feature>
<evidence type="ECO:0000256" key="5">
    <source>
        <dbReference type="ARBA" id="ARBA00022801"/>
    </source>
</evidence>
<evidence type="ECO:0000256" key="8">
    <source>
        <dbReference type="SAM" id="MobiDB-lite"/>
    </source>
</evidence>
<comment type="cofactor">
    <cofactor evidence="1">
        <name>Zn(2+)</name>
        <dbReference type="ChEBI" id="CHEBI:29105"/>
    </cofactor>
</comment>
<dbReference type="CDD" id="cd08662">
    <property type="entry name" value="M13"/>
    <property type="match status" value="1"/>
</dbReference>
<evidence type="ECO:0000256" key="1">
    <source>
        <dbReference type="ARBA" id="ARBA00001947"/>
    </source>
</evidence>
<reference evidence="12 13" key="1">
    <citation type="submission" date="2024-04" db="EMBL/GenBank/DDBJ databases">
        <title>genome sequences of Mucor flavus KT1a and Helicostylum pulchrum KT1b strains isolation_sourced from the surface of a dry-aged beef.</title>
        <authorList>
            <person name="Toyotome T."/>
            <person name="Hosono M."/>
            <person name="Torimaru M."/>
            <person name="Fukuda K."/>
            <person name="Mikami N."/>
        </authorList>
    </citation>
    <scope>NUCLEOTIDE SEQUENCE [LARGE SCALE GENOMIC DNA]</scope>
    <source>
        <strain evidence="12 13">KT1b</strain>
    </source>
</reference>
<feature type="region of interest" description="Disordered" evidence="8">
    <location>
        <begin position="1"/>
        <end position="45"/>
    </location>
</feature>
<organism evidence="12 13">
    <name type="scientific">Helicostylum pulchrum</name>
    <dbReference type="NCBI Taxonomy" id="562976"/>
    <lineage>
        <taxon>Eukaryota</taxon>
        <taxon>Fungi</taxon>
        <taxon>Fungi incertae sedis</taxon>
        <taxon>Mucoromycota</taxon>
        <taxon>Mucoromycotina</taxon>
        <taxon>Mucoromycetes</taxon>
        <taxon>Mucorales</taxon>
        <taxon>Mucorineae</taxon>
        <taxon>Mucoraceae</taxon>
        <taxon>Helicostylum</taxon>
    </lineage>
</organism>
<evidence type="ECO:0000256" key="3">
    <source>
        <dbReference type="ARBA" id="ARBA00022670"/>
    </source>
</evidence>
<keyword evidence="9" id="KW-1133">Transmembrane helix</keyword>
<keyword evidence="6" id="KW-0862">Zinc</keyword>
<dbReference type="InterPro" id="IPR024079">
    <property type="entry name" value="MetalloPept_cat_dom_sf"/>
</dbReference>
<keyword evidence="13" id="KW-1185">Reference proteome</keyword>
<sequence>MSEANAPLLSRRRLDDESPLASSHNLVDRHGREVDDEYEEEPTEYGSGVYRYPPYLQPGHFTSLEKLMFFSSSILLILLFIFAGLYARSSQQDNHAPSLPTNLPNLPKNHTAKQVSCLEPNCIITAAHILQDVDQELNPCDDFYSYTCNKWISNHLIPDVKSRIDILTGMTETLRRRLDQILSRDYVDTYQDNLLLPDPNAILDRQLFTKVQDFYVSCMDQDTIEKKSISPLYPLFRSIRDFIPISNQVDQHKLNDAIQFLGERNVWPLFQIEVVPDIIMNPTKPSLSLGQGQVGLPDKASYDDPEIMKVYMQVVTDVLDHIFKMDTRDEFGWKSWSTVATARRIVEFEKKIVQALTNGPGQPERWSMKELQERVPQIYWNEFIEMMPEPPTHILIPHATFIENLSGDVLTTTNPRTLQMYFIWRTIWKYLDVLGEKFVGPKRKLDAKLSGIEPRATPERWETCIDIIDSSAMGVLLGRYFVTDHHQHIVQAKQQVESLIKSVVKIIQDRVPHLDWIAKESTRTEILQKLNTMEFQVGFSTSNPNILSAISLSEYFSDVSMDRTDFFHNMMKSNKHQVKGQVWNKIKETTIDKNSWKMNAQSVQVSYNKELNKVIIPGGLLQLPFIDSITPGYFYYGTIGWMIGHEIMHAFDSLGNKYNSQGIFGTWWDDTTQHNLDVQNQCLVNQYNQFGGTDGKATLNNNFADGVGLYVVEALLKKNQTSSNKIIPGLSAWNKDQLAYIQFARMKCSKSTREHKLLVKDYAPDRYRVNGPLMNSDYFAATFNCKKGSVMNPEIKKCQLW</sequence>
<dbReference type="PROSITE" id="PS51885">
    <property type="entry name" value="NEPRILYSIN"/>
    <property type="match status" value="1"/>
</dbReference>
<keyword evidence="7" id="KW-0482">Metalloprotease</keyword>
<evidence type="ECO:0000256" key="4">
    <source>
        <dbReference type="ARBA" id="ARBA00022723"/>
    </source>
</evidence>
<accession>A0ABP9XYC3</accession>
<evidence type="ECO:0000256" key="7">
    <source>
        <dbReference type="ARBA" id="ARBA00023049"/>
    </source>
</evidence>
<evidence type="ECO:0000259" key="11">
    <source>
        <dbReference type="Pfam" id="PF05649"/>
    </source>
</evidence>
<dbReference type="InterPro" id="IPR000718">
    <property type="entry name" value="Peptidase_M13"/>
</dbReference>
<feature type="compositionally biased region" description="Acidic residues" evidence="8">
    <location>
        <begin position="34"/>
        <end position="43"/>
    </location>
</feature>
<feature type="transmembrane region" description="Helical" evidence="9">
    <location>
        <begin position="67"/>
        <end position="87"/>
    </location>
</feature>
<evidence type="ECO:0000256" key="2">
    <source>
        <dbReference type="ARBA" id="ARBA00007357"/>
    </source>
</evidence>
<dbReference type="Proteomes" id="UP001476247">
    <property type="component" value="Unassembled WGS sequence"/>
</dbReference>
<dbReference type="PRINTS" id="PR00786">
    <property type="entry name" value="NEPRILYSIN"/>
</dbReference>
<keyword evidence="4" id="KW-0479">Metal-binding</keyword>
<dbReference type="Gene3D" id="3.40.390.10">
    <property type="entry name" value="Collagenase (Catalytic Domain)"/>
    <property type="match status" value="1"/>
</dbReference>
<protein>
    <submittedName>
        <fullName evidence="12">Uncharacterized protein</fullName>
    </submittedName>
</protein>
<comment type="similarity">
    <text evidence="2">Belongs to the peptidase M13 family.</text>
</comment>
<evidence type="ECO:0000313" key="13">
    <source>
        <dbReference type="Proteomes" id="UP001476247"/>
    </source>
</evidence>
<dbReference type="InterPro" id="IPR018497">
    <property type="entry name" value="Peptidase_M13_C"/>
</dbReference>
<keyword evidence="3" id="KW-0645">Protease</keyword>